<dbReference type="AlphaFoldDB" id="A0A7R8ZY87"/>
<gene>
    <name evidence="1" type="ORF">CTOB1V02_LOCUS14044</name>
</gene>
<feature type="non-terminal residue" evidence="1">
    <location>
        <position position="1"/>
    </location>
</feature>
<reference evidence="1" key="1">
    <citation type="submission" date="2020-11" db="EMBL/GenBank/DDBJ databases">
        <authorList>
            <person name="Tran Van P."/>
        </authorList>
    </citation>
    <scope>NUCLEOTIDE SEQUENCE</scope>
</reference>
<protein>
    <submittedName>
        <fullName evidence="1">Uncharacterized protein</fullName>
    </submittedName>
</protein>
<accession>A0A7R8ZY87</accession>
<sequence length="93" mass="10143">VGLITTPWPSVVKGETDDDGDSDVVMWTSSSPPEIDASLYEKVNNARMEGVGFGMALIVMIILVCGCLRKGCDKVCCERKNRARMDVEMNVMG</sequence>
<evidence type="ECO:0000313" key="1">
    <source>
        <dbReference type="EMBL" id="CAD7236229.1"/>
    </source>
</evidence>
<proteinExistence type="predicted"/>
<name>A0A7R8ZY87_9CRUS</name>
<organism evidence="1">
    <name type="scientific">Cyprideis torosa</name>
    <dbReference type="NCBI Taxonomy" id="163714"/>
    <lineage>
        <taxon>Eukaryota</taxon>
        <taxon>Metazoa</taxon>
        <taxon>Ecdysozoa</taxon>
        <taxon>Arthropoda</taxon>
        <taxon>Crustacea</taxon>
        <taxon>Oligostraca</taxon>
        <taxon>Ostracoda</taxon>
        <taxon>Podocopa</taxon>
        <taxon>Podocopida</taxon>
        <taxon>Cytherocopina</taxon>
        <taxon>Cytheroidea</taxon>
        <taxon>Cytherideidae</taxon>
        <taxon>Cyprideis</taxon>
    </lineage>
</organism>
<dbReference type="EMBL" id="OB677388">
    <property type="protein sequence ID" value="CAD7236229.1"/>
    <property type="molecule type" value="Genomic_DNA"/>
</dbReference>